<evidence type="ECO:0000313" key="2">
    <source>
        <dbReference type="EMBL" id="EKX44464.1"/>
    </source>
</evidence>
<reference evidence="4" key="2">
    <citation type="submission" date="2012-11" db="EMBL/GenBank/DDBJ databases">
        <authorList>
            <person name="Kuo A."/>
            <person name="Curtis B.A."/>
            <person name="Tanifuji G."/>
            <person name="Burki F."/>
            <person name="Gruber A."/>
            <person name="Irimia M."/>
            <person name="Maruyama S."/>
            <person name="Arias M.C."/>
            <person name="Ball S.G."/>
            <person name="Gile G.H."/>
            <person name="Hirakawa Y."/>
            <person name="Hopkins J.F."/>
            <person name="Rensing S.A."/>
            <person name="Schmutz J."/>
            <person name="Symeonidi A."/>
            <person name="Elias M."/>
            <person name="Eveleigh R.J."/>
            <person name="Herman E.K."/>
            <person name="Klute M.J."/>
            <person name="Nakayama T."/>
            <person name="Obornik M."/>
            <person name="Reyes-Prieto A."/>
            <person name="Armbrust E.V."/>
            <person name="Aves S.J."/>
            <person name="Beiko R.G."/>
            <person name="Coutinho P."/>
            <person name="Dacks J.B."/>
            <person name="Durnford D.G."/>
            <person name="Fast N.M."/>
            <person name="Green B.R."/>
            <person name="Grisdale C."/>
            <person name="Hempe F."/>
            <person name="Henrissat B."/>
            <person name="Hoppner M.P."/>
            <person name="Ishida K.-I."/>
            <person name="Kim E."/>
            <person name="Koreny L."/>
            <person name="Kroth P.G."/>
            <person name="Liu Y."/>
            <person name="Malik S.-B."/>
            <person name="Maier U.G."/>
            <person name="McRose D."/>
            <person name="Mock T."/>
            <person name="Neilson J.A."/>
            <person name="Onodera N.T."/>
            <person name="Poole A.M."/>
            <person name="Pritham E.J."/>
            <person name="Richards T.A."/>
            <person name="Rocap G."/>
            <person name="Roy S.W."/>
            <person name="Sarai C."/>
            <person name="Schaack S."/>
            <person name="Shirato S."/>
            <person name="Slamovits C.H."/>
            <person name="Spencer D.F."/>
            <person name="Suzuki S."/>
            <person name="Worden A.Z."/>
            <person name="Zauner S."/>
            <person name="Barry K."/>
            <person name="Bell C."/>
            <person name="Bharti A.K."/>
            <person name="Crow J.A."/>
            <person name="Grimwood J."/>
            <person name="Kramer R."/>
            <person name="Lindquist E."/>
            <person name="Lucas S."/>
            <person name="Salamov A."/>
            <person name="McFadden G.I."/>
            <person name="Lane C.E."/>
            <person name="Keeling P.J."/>
            <person name="Gray M.W."/>
            <person name="Grigoriev I.V."/>
            <person name="Archibald J.M."/>
        </authorList>
    </citation>
    <scope>NUCLEOTIDE SEQUENCE</scope>
    <source>
        <strain evidence="4">CCMP2712</strain>
    </source>
</reference>
<evidence type="ECO:0000313" key="4">
    <source>
        <dbReference type="Proteomes" id="UP000011087"/>
    </source>
</evidence>
<gene>
    <name evidence="2" type="ORF">GUITHDRAFT_152969</name>
</gene>
<dbReference type="HOGENOM" id="CLU_730484_0_0_1"/>
<dbReference type="GeneID" id="17301131"/>
<dbReference type="EnsemblProtists" id="EKX44464">
    <property type="protein sequence ID" value="EKX44464"/>
    <property type="gene ID" value="GUITHDRAFT_152969"/>
</dbReference>
<feature type="compositionally biased region" description="Polar residues" evidence="1">
    <location>
        <begin position="239"/>
        <end position="252"/>
    </location>
</feature>
<dbReference type="PaxDb" id="55529-EKX44464"/>
<feature type="compositionally biased region" description="Low complexity" evidence="1">
    <location>
        <begin position="311"/>
        <end position="320"/>
    </location>
</feature>
<reference evidence="2 4" key="1">
    <citation type="journal article" date="2012" name="Nature">
        <title>Algal genomes reveal evolutionary mosaicism and the fate of nucleomorphs.</title>
        <authorList>
            <consortium name="DOE Joint Genome Institute"/>
            <person name="Curtis B.A."/>
            <person name="Tanifuji G."/>
            <person name="Burki F."/>
            <person name="Gruber A."/>
            <person name="Irimia M."/>
            <person name="Maruyama S."/>
            <person name="Arias M.C."/>
            <person name="Ball S.G."/>
            <person name="Gile G.H."/>
            <person name="Hirakawa Y."/>
            <person name="Hopkins J.F."/>
            <person name="Kuo A."/>
            <person name="Rensing S.A."/>
            <person name="Schmutz J."/>
            <person name="Symeonidi A."/>
            <person name="Elias M."/>
            <person name="Eveleigh R.J."/>
            <person name="Herman E.K."/>
            <person name="Klute M.J."/>
            <person name="Nakayama T."/>
            <person name="Obornik M."/>
            <person name="Reyes-Prieto A."/>
            <person name="Armbrust E.V."/>
            <person name="Aves S.J."/>
            <person name="Beiko R.G."/>
            <person name="Coutinho P."/>
            <person name="Dacks J.B."/>
            <person name="Durnford D.G."/>
            <person name="Fast N.M."/>
            <person name="Green B.R."/>
            <person name="Grisdale C.J."/>
            <person name="Hempel F."/>
            <person name="Henrissat B."/>
            <person name="Hoppner M.P."/>
            <person name="Ishida K."/>
            <person name="Kim E."/>
            <person name="Koreny L."/>
            <person name="Kroth P.G."/>
            <person name="Liu Y."/>
            <person name="Malik S.B."/>
            <person name="Maier U.G."/>
            <person name="McRose D."/>
            <person name="Mock T."/>
            <person name="Neilson J.A."/>
            <person name="Onodera N.T."/>
            <person name="Poole A.M."/>
            <person name="Pritham E.J."/>
            <person name="Richards T.A."/>
            <person name="Rocap G."/>
            <person name="Roy S.W."/>
            <person name="Sarai C."/>
            <person name="Schaack S."/>
            <person name="Shirato S."/>
            <person name="Slamovits C.H."/>
            <person name="Spencer D.F."/>
            <person name="Suzuki S."/>
            <person name="Worden A.Z."/>
            <person name="Zauner S."/>
            <person name="Barry K."/>
            <person name="Bell C."/>
            <person name="Bharti A.K."/>
            <person name="Crow J.A."/>
            <person name="Grimwood J."/>
            <person name="Kramer R."/>
            <person name="Lindquist E."/>
            <person name="Lucas S."/>
            <person name="Salamov A."/>
            <person name="McFadden G.I."/>
            <person name="Lane C.E."/>
            <person name="Keeling P.J."/>
            <person name="Gray M.W."/>
            <person name="Grigoriev I.V."/>
            <person name="Archibald J.M."/>
        </authorList>
    </citation>
    <scope>NUCLEOTIDE SEQUENCE</scope>
    <source>
        <strain evidence="2 4">CCMP2712</strain>
    </source>
</reference>
<accession>L1J8N4</accession>
<evidence type="ECO:0000256" key="1">
    <source>
        <dbReference type="SAM" id="MobiDB-lite"/>
    </source>
</evidence>
<feature type="compositionally biased region" description="Basic and acidic residues" evidence="1">
    <location>
        <begin position="24"/>
        <end position="39"/>
    </location>
</feature>
<organism evidence="2">
    <name type="scientific">Guillardia theta (strain CCMP2712)</name>
    <name type="common">Cryptophyte</name>
    <dbReference type="NCBI Taxonomy" id="905079"/>
    <lineage>
        <taxon>Eukaryota</taxon>
        <taxon>Cryptophyceae</taxon>
        <taxon>Pyrenomonadales</taxon>
        <taxon>Geminigeraceae</taxon>
        <taxon>Guillardia</taxon>
    </lineage>
</organism>
<proteinExistence type="predicted"/>
<reference evidence="3" key="3">
    <citation type="submission" date="2015-06" db="UniProtKB">
        <authorList>
            <consortium name="EnsemblProtists"/>
        </authorList>
    </citation>
    <scope>IDENTIFICATION</scope>
</reference>
<dbReference type="EMBL" id="JH993004">
    <property type="protein sequence ID" value="EKX44464.1"/>
    <property type="molecule type" value="Genomic_DNA"/>
</dbReference>
<dbReference type="RefSeq" id="XP_005831444.1">
    <property type="nucleotide sequence ID" value="XM_005831387.1"/>
</dbReference>
<feature type="compositionally biased region" description="Polar residues" evidence="1">
    <location>
        <begin position="202"/>
        <end position="230"/>
    </location>
</feature>
<dbReference type="KEGG" id="gtt:GUITHDRAFT_152969"/>
<feature type="region of interest" description="Disordered" evidence="1">
    <location>
        <begin position="301"/>
        <end position="320"/>
    </location>
</feature>
<dbReference type="Proteomes" id="UP000011087">
    <property type="component" value="Unassembled WGS sequence"/>
</dbReference>
<dbReference type="AlphaFoldDB" id="L1J8N4"/>
<keyword evidence="4" id="KW-1185">Reference proteome</keyword>
<feature type="compositionally biased region" description="Polar residues" evidence="1">
    <location>
        <begin position="77"/>
        <end position="93"/>
    </location>
</feature>
<evidence type="ECO:0000313" key="3">
    <source>
        <dbReference type="EnsemblProtists" id="EKX44464"/>
    </source>
</evidence>
<feature type="region of interest" description="Disordered" evidence="1">
    <location>
        <begin position="1"/>
        <end position="258"/>
    </location>
</feature>
<protein>
    <submittedName>
        <fullName evidence="2 3">Uncharacterized protein</fullName>
    </submittedName>
</protein>
<name>L1J8N4_GUITC</name>
<sequence>MKPTSSPIAVCDTKIGSCTEGGAPEEKCKAGPRPEKDTETCSPSNSDEPTADGGVELDNSPRALGEKCTMDEDDASSEQAQIANIILQLSQQPVKKRKTKPGHHEGVMSHVGTGDRLPMSPAMLPCPPPSTPKTPHTPQSRQLGNFPEPASNGHRGFGRDSQSPHVRGYGSPAHSKAGEGQGHMSSLSLDSPMDEMRANPMLSETNVQGESPGTQGQSGDRSDLSASSPGMQCGRVPSASDSGAMHSSNSKATEARRPYRCSKCGAEKKGHLCSAKVTVNSAPPPPVKRGDLAARLAARLQGQNEGGSGNGSQSQSEVQGLSAQELDKLPFFRSFNAIDVYGDAIMNHPALASGLPVLMKCPPGGLSHIEKLLSVNHEV</sequence>